<protein>
    <submittedName>
        <fullName evidence="5">AsnC family transcriptional regulator</fullName>
    </submittedName>
</protein>
<accession>A0A1W0D9G9</accession>
<dbReference type="AlphaFoldDB" id="A0A1W0D9G9"/>
<sequence>MQLDAIDCRILSALQHNARLSNQDLADQVALSPSACLRRVRTLESQGLIRGYHAQLDPALLGYELEAIVHVTLDRAREDWHEDFMNRIQQFEEIAAAYIVAGPSNYVLHVRCRNLAAFSGFIVERLNRIPGMRDICSYIVMRTLKDRRWEVPLDGK</sequence>
<evidence type="ECO:0000259" key="4">
    <source>
        <dbReference type="PROSITE" id="PS50956"/>
    </source>
</evidence>
<keyword evidence="1" id="KW-0805">Transcription regulation</keyword>
<comment type="caution">
    <text evidence="5">The sequence shown here is derived from an EMBL/GenBank/DDBJ whole genome shotgun (WGS) entry which is preliminary data.</text>
</comment>
<dbReference type="InterPro" id="IPR011991">
    <property type="entry name" value="ArsR-like_HTH"/>
</dbReference>
<dbReference type="GO" id="GO:0043200">
    <property type="term" value="P:response to amino acid"/>
    <property type="evidence" value="ECO:0007669"/>
    <property type="project" value="TreeGrafter"/>
</dbReference>
<evidence type="ECO:0000256" key="3">
    <source>
        <dbReference type="ARBA" id="ARBA00023163"/>
    </source>
</evidence>
<dbReference type="Proteomes" id="UP000192721">
    <property type="component" value="Unassembled WGS sequence"/>
</dbReference>
<keyword evidence="2" id="KW-0238">DNA-binding</keyword>
<dbReference type="Gene3D" id="1.10.10.10">
    <property type="entry name" value="Winged helix-like DNA-binding domain superfamily/Winged helix DNA-binding domain"/>
    <property type="match status" value="1"/>
</dbReference>
<gene>
    <name evidence="5" type="ORF">B0T45_02435</name>
</gene>
<dbReference type="Pfam" id="PF01037">
    <property type="entry name" value="AsnC_trans_reg"/>
    <property type="match status" value="1"/>
</dbReference>
<dbReference type="PANTHER" id="PTHR30154">
    <property type="entry name" value="LEUCINE-RESPONSIVE REGULATORY PROTEIN"/>
    <property type="match status" value="1"/>
</dbReference>
<evidence type="ECO:0000313" key="5">
    <source>
        <dbReference type="EMBL" id="OQS43588.1"/>
    </source>
</evidence>
<dbReference type="InterPro" id="IPR011008">
    <property type="entry name" value="Dimeric_a/b-barrel"/>
</dbReference>
<dbReference type="InterPro" id="IPR036390">
    <property type="entry name" value="WH_DNA-bd_sf"/>
</dbReference>
<dbReference type="PRINTS" id="PR00033">
    <property type="entry name" value="HTHASNC"/>
</dbReference>
<dbReference type="FunFam" id="1.10.10.10:FF:000186">
    <property type="entry name" value="AsnC family transcriptional regulator"/>
    <property type="match status" value="1"/>
</dbReference>
<dbReference type="InterPro" id="IPR019887">
    <property type="entry name" value="Tscrpt_reg_AsnC/Lrp_C"/>
</dbReference>
<dbReference type="PROSITE" id="PS50956">
    <property type="entry name" value="HTH_ASNC_2"/>
    <property type="match status" value="1"/>
</dbReference>
<dbReference type="SUPFAM" id="SSF46785">
    <property type="entry name" value="Winged helix' DNA-binding domain"/>
    <property type="match status" value="1"/>
</dbReference>
<dbReference type="PROSITE" id="PS00519">
    <property type="entry name" value="HTH_ASNC_1"/>
    <property type="match status" value="1"/>
</dbReference>
<evidence type="ECO:0000256" key="2">
    <source>
        <dbReference type="ARBA" id="ARBA00023125"/>
    </source>
</evidence>
<proteinExistence type="predicted"/>
<dbReference type="GO" id="GO:0043565">
    <property type="term" value="F:sequence-specific DNA binding"/>
    <property type="evidence" value="ECO:0007669"/>
    <property type="project" value="InterPro"/>
</dbReference>
<dbReference type="SUPFAM" id="SSF54909">
    <property type="entry name" value="Dimeric alpha+beta barrel"/>
    <property type="match status" value="1"/>
</dbReference>
<dbReference type="GO" id="GO:0005829">
    <property type="term" value="C:cytosol"/>
    <property type="evidence" value="ECO:0007669"/>
    <property type="project" value="TreeGrafter"/>
</dbReference>
<dbReference type="SMART" id="SM00344">
    <property type="entry name" value="HTH_ASNC"/>
    <property type="match status" value="1"/>
</dbReference>
<evidence type="ECO:0000313" key="6">
    <source>
        <dbReference type="Proteomes" id="UP000192721"/>
    </source>
</evidence>
<organism evidence="5 6">
    <name type="scientific">Chromobacterium haemolyticum</name>
    <dbReference type="NCBI Taxonomy" id="394935"/>
    <lineage>
        <taxon>Bacteria</taxon>
        <taxon>Pseudomonadati</taxon>
        <taxon>Pseudomonadota</taxon>
        <taxon>Betaproteobacteria</taxon>
        <taxon>Neisseriales</taxon>
        <taxon>Chromobacteriaceae</taxon>
        <taxon>Chromobacterium</taxon>
    </lineage>
</organism>
<dbReference type="CDD" id="cd00090">
    <property type="entry name" value="HTH_ARSR"/>
    <property type="match status" value="1"/>
</dbReference>
<dbReference type="PANTHER" id="PTHR30154:SF46">
    <property type="entry name" value="TRANSCRIPTIONAL REGULATORY PROTEIN"/>
    <property type="match status" value="1"/>
</dbReference>
<name>A0A1W0D9G9_9NEIS</name>
<evidence type="ECO:0000256" key="1">
    <source>
        <dbReference type="ARBA" id="ARBA00023015"/>
    </source>
</evidence>
<dbReference type="EMBL" id="MUKV01000002">
    <property type="protein sequence ID" value="OQS43588.1"/>
    <property type="molecule type" value="Genomic_DNA"/>
</dbReference>
<keyword evidence="3" id="KW-0804">Transcription</keyword>
<dbReference type="InterPro" id="IPR019888">
    <property type="entry name" value="Tscrpt_reg_AsnC-like"/>
</dbReference>
<dbReference type="Gene3D" id="3.30.70.920">
    <property type="match status" value="1"/>
</dbReference>
<dbReference type="InterPro" id="IPR036388">
    <property type="entry name" value="WH-like_DNA-bd_sf"/>
</dbReference>
<dbReference type="Pfam" id="PF13412">
    <property type="entry name" value="HTH_24"/>
    <property type="match status" value="1"/>
</dbReference>
<feature type="domain" description="HTH asnC-type" evidence="4">
    <location>
        <begin position="3"/>
        <end position="64"/>
    </location>
</feature>
<dbReference type="InterPro" id="IPR019885">
    <property type="entry name" value="Tscrpt_reg_HTH_AsnC-type_CS"/>
</dbReference>
<dbReference type="RefSeq" id="WP_043640627.1">
    <property type="nucleotide sequence ID" value="NZ_CP109905.1"/>
</dbReference>
<dbReference type="InterPro" id="IPR000485">
    <property type="entry name" value="AsnC-type_HTH_dom"/>
</dbReference>
<dbReference type="GO" id="GO:0006355">
    <property type="term" value="P:regulation of DNA-templated transcription"/>
    <property type="evidence" value="ECO:0007669"/>
    <property type="project" value="UniProtKB-ARBA"/>
</dbReference>
<reference evidence="5 6" key="1">
    <citation type="submission" date="2017-02" db="EMBL/GenBank/DDBJ databases">
        <title>Chromobacterium haemolyticum H5244.</title>
        <authorList>
            <person name="Gulvik C.A."/>
        </authorList>
    </citation>
    <scope>NUCLEOTIDE SEQUENCE [LARGE SCALE GENOMIC DNA]</scope>
    <source>
        <strain evidence="5 6">H5244</strain>
    </source>
</reference>